<accession>A0ABY8S2H4</accession>
<keyword evidence="3" id="KW-1185">Reference proteome</keyword>
<name>A0ABY8S2H4_9GAMM</name>
<evidence type="ECO:0000313" key="2">
    <source>
        <dbReference type="EMBL" id="WHP05566.1"/>
    </source>
</evidence>
<proteinExistence type="predicted"/>
<dbReference type="EMBL" id="CP125669">
    <property type="protein sequence ID" value="WHP05566.1"/>
    <property type="molecule type" value="Genomic_DNA"/>
</dbReference>
<keyword evidence="1" id="KW-1133">Transmembrane helix</keyword>
<protein>
    <submittedName>
        <fullName evidence="2">Uncharacterized protein</fullName>
    </submittedName>
</protein>
<gene>
    <name evidence="2" type="ORF">QLH32_16405</name>
</gene>
<evidence type="ECO:0000256" key="1">
    <source>
        <dbReference type="SAM" id="Phobius"/>
    </source>
</evidence>
<dbReference type="InterPro" id="IPR046560">
    <property type="entry name" value="DUF6714"/>
</dbReference>
<dbReference type="Pfam" id="PF20461">
    <property type="entry name" value="DUF6714"/>
    <property type="match status" value="1"/>
</dbReference>
<evidence type="ECO:0000313" key="3">
    <source>
        <dbReference type="Proteomes" id="UP001229836"/>
    </source>
</evidence>
<organism evidence="2 3">
    <name type="scientific">Acinetobacter corruptisaponis</name>
    <dbReference type="NCBI Taxonomy" id="3045147"/>
    <lineage>
        <taxon>Bacteria</taxon>
        <taxon>Pseudomonadati</taxon>
        <taxon>Pseudomonadota</taxon>
        <taxon>Gammaproteobacteria</taxon>
        <taxon>Moraxellales</taxon>
        <taxon>Moraxellaceae</taxon>
        <taxon>Acinetobacter</taxon>
    </lineage>
</organism>
<reference evidence="2 3" key="1">
    <citation type="submission" date="2023-05" db="EMBL/GenBank/DDBJ databases">
        <title>The complete genome of Acinetobacter sp. nov KCTC 92772.</title>
        <authorList>
            <person name="Zhou G."/>
        </authorList>
    </citation>
    <scope>NUCLEOTIDE SEQUENCE [LARGE SCALE GENOMIC DNA]</scope>
    <source>
        <strain evidence="2 3">KCTC 92772</strain>
    </source>
</reference>
<dbReference type="RefSeq" id="WP_283267102.1">
    <property type="nucleotide sequence ID" value="NZ_CP125669.1"/>
</dbReference>
<sequence>MDRIQKQSALALLIEQFGDVTLATDAYTLAEEDWYDTSHAHMDGQPRPCFNFDYPLSQWLDDEEQALHSSYGYWRELERQEAIEALRQQRKMRNTYPNWQDIPLDYLYAYYTGFTFSSSAGFYFYTPPLLMWMFKQDELNDWQQQHLDTVFNSWAFNITYSSQQYDLNRKLRNFSDKQLYTLIVLLKLLPNLENNISEITMVLANYRCSRLTT</sequence>
<keyword evidence="1" id="KW-0812">Transmembrane</keyword>
<keyword evidence="1" id="KW-0472">Membrane</keyword>
<feature type="transmembrane region" description="Helical" evidence="1">
    <location>
        <begin position="106"/>
        <end position="125"/>
    </location>
</feature>
<dbReference type="Proteomes" id="UP001229836">
    <property type="component" value="Chromosome"/>
</dbReference>